<dbReference type="Gene3D" id="1.10.8.270">
    <property type="entry name" value="putative rabgap domain of human tbc1 domain family member 14 like domains"/>
    <property type="match status" value="1"/>
</dbReference>
<protein>
    <recommendedName>
        <fullName evidence="8">Rab-GAP TBC domain-containing protein</fullName>
    </recommendedName>
</protein>
<organism evidence="6 7">
    <name type="scientific">Hypsizygus marmoreus</name>
    <name type="common">White beech mushroom</name>
    <name type="synonym">Agaricus marmoreus</name>
    <dbReference type="NCBI Taxonomy" id="39966"/>
    <lineage>
        <taxon>Eukaryota</taxon>
        <taxon>Fungi</taxon>
        <taxon>Dikarya</taxon>
        <taxon>Basidiomycota</taxon>
        <taxon>Agaricomycotina</taxon>
        <taxon>Agaricomycetes</taxon>
        <taxon>Agaricomycetidae</taxon>
        <taxon>Agaricales</taxon>
        <taxon>Tricholomatineae</taxon>
        <taxon>Lyophyllaceae</taxon>
        <taxon>Hypsizygus</taxon>
    </lineage>
</organism>
<feature type="compositionally biased region" description="Polar residues" evidence="3">
    <location>
        <begin position="109"/>
        <end position="120"/>
    </location>
</feature>
<feature type="compositionally biased region" description="Polar residues" evidence="3">
    <location>
        <begin position="1243"/>
        <end position="1252"/>
    </location>
</feature>
<feature type="region of interest" description="Disordered" evidence="3">
    <location>
        <begin position="1230"/>
        <end position="1261"/>
    </location>
</feature>
<feature type="compositionally biased region" description="Gly residues" evidence="3">
    <location>
        <begin position="643"/>
        <end position="652"/>
    </location>
</feature>
<dbReference type="GO" id="GO:0005096">
    <property type="term" value="F:GTPase activator activity"/>
    <property type="evidence" value="ECO:0007669"/>
    <property type="project" value="TreeGrafter"/>
</dbReference>
<dbReference type="InterPro" id="IPR000195">
    <property type="entry name" value="Rab-GAP-TBC_dom"/>
</dbReference>
<feature type="compositionally biased region" description="Low complexity" evidence="3">
    <location>
        <begin position="957"/>
        <end position="972"/>
    </location>
</feature>
<dbReference type="InterPro" id="IPR035969">
    <property type="entry name" value="Rab-GAP_TBC_sf"/>
</dbReference>
<dbReference type="OrthoDB" id="159449at2759"/>
<dbReference type="CDD" id="cd00174">
    <property type="entry name" value="SH3"/>
    <property type="match status" value="1"/>
</dbReference>
<dbReference type="Gene3D" id="1.10.472.80">
    <property type="entry name" value="Ypt/Rab-GAP domain of gyp1p, domain 3"/>
    <property type="match status" value="1"/>
</dbReference>
<feature type="compositionally biased region" description="Low complexity" evidence="3">
    <location>
        <begin position="1309"/>
        <end position="1340"/>
    </location>
</feature>
<feature type="domain" description="SH3" evidence="4">
    <location>
        <begin position="18"/>
        <end position="79"/>
    </location>
</feature>
<feature type="compositionally biased region" description="Polar residues" evidence="3">
    <location>
        <begin position="768"/>
        <end position="785"/>
    </location>
</feature>
<dbReference type="SMART" id="SM00164">
    <property type="entry name" value="TBC"/>
    <property type="match status" value="1"/>
</dbReference>
<feature type="compositionally biased region" description="Polar residues" evidence="3">
    <location>
        <begin position="1389"/>
        <end position="1403"/>
    </location>
</feature>
<dbReference type="SUPFAM" id="SSF50044">
    <property type="entry name" value="SH3-domain"/>
    <property type="match status" value="1"/>
</dbReference>
<feature type="compositionally biased region" description="Polar residues" evidence="3">
    <location>
        <begin position="1358"/>
        <end position="1367"/>
    </location>
</feature>
<dbReference type="Pfam" id="PF00566">
    <property type="entry name" value="RabGAP-TBC"/>
    <property type="match status" value="1"/>
</dbReference>
<feature type="compositionally biased region" description="Polar residues" evidence="3">
    <location>
        <begin position="689"/>
        <end position="703"/>
    </location>
</feature>
<feature type="region of interest" description="Disordered" evidence="3">
    <location>
        <begin position="87"/>
        <end position="127"/>
    </location>
</feature>
<feature type="compositionally biased region" description="Polar residues" evidence="3">
    <location>
        <begin position="283"/>
        <end position="303"/>
    </location>
</feature>
<feature type="compositionally biased region" description="Basic and acidic residues" evidence="3">
    <location>
        <begin position="749"/>
        <end position="761"/>
    </location>
</feature>
<keyword evidence="1 2" id="KW-0728">SH3 domain</keyword>
<feature type="compositionally biased region" description="Low complexity" evidence="3">
    <location>
        <begin position="247"/>
        <end position="271"/>
    </location>
</feature>
<dbReference type="PANTHER" id="PTHR47219:SF9">
    <property type="entry name" value="GTPASE ACTIVATING PROTEIN AND CENTROSOME-ASSOCIATED, ISOFORM B"/>
    <property type="match status" value="1"/>
</dbReference>
<feature type="region of interest" description="Disordered" evidence="3">
    <location>
        <begin position="1566"/>
        <end position="1598"/>
    </location>
</feature>
<dbReference type="InterPro" id="IPR050302">
    <property type="entry name" value="Rab_GAP_TBC_domain"/>
</dbReference>
<feature type="region of interest" description="Disordered" evidence="3">
    <location>
        <begin position="899"/>
        <end position="1137"/>
    </location>
</feature>
<dbReference type="STRING" id="39966.A0A369JZS6"/>
<feature type="compositionally biased region" description="Low complexity" evidence="3">
    <location>
        <begin position="1568"/>
        <end position="1582"/>
    </location>
</feature>
<feature type="compositionally biased region" description="Polar residues" evidence="3">
    <location>
        <begin position="1007"/>
        <end position="1021"/>
    </location>
</feature>
<evidence type="ECO:0008006" key="8">
    <source>
        <dbReference type="Google" id="ProtNLM"/>
    </source>
</evidence>
<feature type="compositionally biased region" description="Polar residues" evidence="3">
    <location>
        <begin position="89"/>
        <end position="101"/>
    </location>
</feature>
<feature type="compositionally biased region" description="Polar residues" evidence="3">
    <location>
        <begin position="580"/>
        <end position="589"/>
    </location>
</feature>
<feature type="compositionally biased region" description="Low complexity" evidence="3">
    <location>
        <begin position="1070"/>
        <end position="1088"/>
    </location>
</feature>
<evidence type="ECO:0000259" key="5">
    <source>
        <dbReference type="PROSITE" id="PS50086"/>
    </source>
</evidence>
<accession>A0A369JZS6</accession>
<feature type="compositionally biased region" description="Basic and acidic residues" evidence="3">
    <location>
        <begin position="556"/>
        <end position="573"/>
    </location>
</feature>
<feature type="compositionally biased region" description="Basic residues" evidence="3">
    <location>
        <begin position="406"/>
        <end position="417"/>
    </location>
</feature>
<feature type="region of interest" description="Disordered" evidence="3">
    <location>
        <begin position="748"/>
        <end position="826"/>
    </location>
</feature>
<feature type="compositionally biased region" description="Polar residues" evidence="3">
    <location>
        <begin position="220"/>
        <end position="231"/>
    </location>
</feature>
<comment type="caution">
    <text evidence="6">The sequence shown here is derived from an EMBL/GenBank/DDBJ whole genome shotgun (WGS) entry which is preliminary data.</text>
</comment>
<dbReference type="InterPro" id="IPR036028">
    <property type="entry name" value="SH3-like_dom_sf"/>
</dbReference>
<feature type="compositionally biased region" description="Polar residues" evidence="3">
    <location>
        <begin position="326"/>
        <end position="342"/>
    </location>
</feature>
<name>A0A369JZS6_HYPMA</name>
<dbReference type="InParanoid" id="A0A369JZS6"/>
<evidence type="ECO:0000313" key="7">
    <source>
        <dbReference type="Proteomes" id="UP000076154"/>
    </source>
</evidence>
<dbReference type="PANTHER" id="PTHR47219">
    <property type="entry name" value="RAB GTPASE-ACTIVATING PROTEIN 1-LIKE"/>
    <property type="match status" value="1"/>
</dbReference>
<dbReference type="InterPro" id="IPR001452">
    <property type="entry name" value="SH3_domain"/>
</dbReference>
<feature type="compositionally biased region" description="Pro residues" evidence="3">
    <location>
        <begin position="538"/>
        <end position="550"/>
    </location>
</feature>
<feature type="compositionally biased region" description="Polar residues" evidence="3">
    <location>
        <begin position="1586"/>
        <end position="1598"/>
    </location>
</feature>
<evidence type="ECO:0000256" key="2">
    <source>
        <dbReference type="PROSITE-ProRule" id="PRU00192"/>
    </source>
</evidence>
<feature type="region of interest" description="Disordered" evidence="3">
    <location>
        <begin position="1891"/>
        <end position="1912"/>
    </location>
</feature>
<dbReference type="GO" id="GO:0031267">
    <property type="term" value="F:small GTPase binding"/>
    <property type="evidence" value="ECO:0007669"/>
    <property type="project" value="TreeGrafter"/>
</dbReference>
<sequence length="1912" mass="203328">MAMEAAELARWTRFAAKGGIGKCTAISDCVAENADDLMFLKDDEITVLMQLPEPSGLFLGYCEGVVGRFHGFNVHFHSKLKKPIMAKRSSVSASGSGQGKSPTPPHGLTTPSPLSHIDSTPPSSRRVRVSLDEHVSASIKSIVSSPASSPDPMPPPVVGTLRLGKPRSSFGTSDREMSDGSDVPDSRRARASVDEQVAASIKQTLVLPTSFQDATYVVTSRSGGSRSNFGTTEKDASDSGVVASALSPPKTHTTSASTSTTSTLVDSTPTNTVPPPNPIRFSTALSSRHTSVLSSYSQESNADPQPLHESNPIPELEPIEDHPPLSITSSPGPPTASTLPTSALDTTISTDFDNSRISLALSDGEVGIGLSLLQNLADGEYDDWSDSGSDSPVVGRKNSTRSGRGSIRRRGSRRRRGVQVPARSSFRMSINSDQRRYDEDDGSGSDERLGYEDTETGHGSLEHGGEDDTLEAHITQTQAEFSTILSSSPLPQVQQQLTFPPIAPLSPSRSRFRPTMPAPASGFEFPTPPTHTYRASVPPQPQRLPHPSPKLPLSDLHPDAHEDSSQVYERERLPSLAPSIASTSNTTSDWEGASDIYDDYRYSRFSMSAASIGSGSISKASGKRMSGASRRSVASSTRMSGSSRGGAGGGAGFIPPFVDDPEARSRADSMPSRPSVDQQRPSVEAHANLPTTRSGLTRTRSNTNASLNPVVVLDAGPSIAAVPLPSASRASASTHSVQTIEVTQLQDLQVDRRASSHRKMESLGGSESDASVYTQSSTGKGSVISSRALDAANPSNSASPMPHVPTSRPPSTSNFPATHNRPAPLHLVNDTQSSEQVNKRSPLLHTTWGTPVSSPAPHDTTTKFGDKYTPTPSGYTGTSEGFTGFGMGLEALGRVLVKEDSSTGGGGIASAIRQRLEVDRKPVPPSPSATDTSLQEEGVGRGRRIVVEDDEDEIILPRSQPSSAPVSPAAGAGKTQRPHSSASSSSPEPEPEIVAQGRLGPLVIANRTPSPSDVDTMNDSVSALMEPPSPMVPSMPVINLPQTTSTPPPPPYSSPAYTPAPTNTPPPSISPSLTTSPPSHLRPSLLELRGLPPGQPDQGQRQSLFLPHPNAPKPPSALSPGPMYIAQQQPPPPPPQVRGGVMQTIRMALAGQGGGVPSRRGPTIYGITATDLASAAGPVLMMFSVDPPPATAPSPGSMPSTQGVPVIAPIPIHAGSSSLREGLEMRRVTSTSSLNAAAGVTERSASADQRASPSGVIPRANFFPKAGAVRPRSRSFSGFQSTSVEVPLPIQRSREDGIEVPSASDIKRSLSPITASPTSPTSKMSSKLPPLRVSSPLSRSENGVNGSGIRLPKPPNSPLAQSTTSGFDHQVGSVPSSPTASTSTRPVQQLRQMASRSTLNESPTPKVVPLPRRMGSDASNSVSPPTHFPHPQASGGRDSASPAPNRSRPSVDTDAVSVHSSRSNVVSPPPTTIGRHNSLRTKLSLPNLRRNLTRQDDATNVSESPVVDGDMMQVQDMDFELVRPNIAQFQAARPSEDSDVLGRDGSFDLRHDSNFLRAESPAISMPRSPTVVSESSTSTSNVWQPMKSSNAQSKALGSESSMDAHRQRELKWMSVLSSVPPSQSRKNKKVKKLLFDGVPSSVRYLVWSHLTDGKARCVPGVYSQLGARVRVAAFVDIERDIRSCFTDYPQLQSSEGPVISLLQAYLTMVPDIQYMTGLTLIAGQLLLLAPEEDAFWIFVSIMDTHLRSYFASTTAQIDVDASLFSRALETIDPMLAKKVFVDMAITPTKVCRPWFTSLFVGTLPADYLNRVWDVFLFEGVPFLLRIGLALASCNRRRILESTSEQAALHAFLHSSPSTLPPTPDGLISLAFAIKLKDDDIRKQRIKMEAQVKRQTQAPRLVSTPGSISLPRA</sequence>
<feature type="compositionally biased region" description="Low complexity" evidence="3">
    <location>
        <begin position="1371"/>
        <end position="1387"/>
    </location>
</feature>
<evidence type="ECO:0000256" key="1">
    <source>
        <dbReference type="ARBA" id="ARBA00022443"/>
    </source>
</evidence>
<feature type="region of interest" description="Disordered" evidence="3">
    <location>
        <begin position="220"/>
        <end position="342"/>
    </location>
</feature>
<dbReference type="SUPFAM" id="SSF47923">
    <property type="entry name" value="Ypt/Rab-GAP domain of gyp1p"/>
    <property type="match status" value="2"/>
</dbReference>
<dbReference type="PROSITE" id="PS50002">
    <property type="entry name" value="SH3"/>
    <property type="match status" value="1"/>
</dbReference>
<keyword evidence="7" id="KW-1185">Reference proteome</keyword>
<evidence type="ECO:0000313" key="6">
    <source>
        <dbReference type="EMBL" id="RDB27248.1"/>
    </source>
</evidence>
<feature type="compositionally biased region" description="Low complexity" evidence="3">
    <location>
        <begin position="631"/>
        <end position="642"/>
    </location>
</feature>
<feature type="compositionally biased region" description="Basic and acidic residues" evidence="3">
    <location>
        <begin position="173"/>
        <end position="191"/>
    </location>
</feature>
<gene>
    <name evidence="6" type="ORF">Hypma_004535</name>
</gene>
<feature type="compositionally biased region" description="Low complexity" evidence="3">
    <location>
        <begin position="611"/>
        <end position="620"/>
    </location>
</feature>
<proteinExistence type="predicted"/>
<feature type="region of interest" description="Disordered" evidence="3">
    <location>
        <begin position="1287"/>
        <end position="1477"/>
    </location>
</feature>
<feature type="domain" description="Rab-GAP TBC" evidence="5">
    <location>
        <begin position="1637"/>
        <end position="1819"/>
    </location>
</feature>
<evidence type="ECO:0000256" key="3">
    <source>
        <dbReference type="SAM" id="MobiDB-lite"/>
    </source>
</evidence>
<dbReference type="PROSITE" id="PS50086">
    <property type="entry name" value="TBC_RABGAP"/>
    <property type="match status" value="1"/>
</dbReference>
<evidence type="ECO:0000259" key="4">
    <source>
        <dbReference type="PROSITE" id="PS50002"/>
    </source>
</evidence>
<dbReference type="Proteomes" id="UP000076154">
    <property type="component" value="Unassembled WGS sequence"/>
</dbReference>
<feature type="compositionally biased region" description="Low complexity" evidence="3">
    <location>
        <begin position="1439"/>
        <end position="1466"/>
    </location>
</feature>
<feature type="region of interest" description="Disordered" evidence="3">
    <location>
        <begin position="523"/>
        <end position="593"/>
    </location>
</feature>
<dbReference type="EMBL" id="LUEZ02000017">
    <property type="protein sequence ID" value="RDB27248.1"/>
    <property type="molecule type" value="Genomic_DNA"/>
</dbReference>
<feature type="region of interest" description="Disordered" evidence="3">
    <location>
        <begin position="611"/>
        <end position="703"/>
    </location>
</feature>
<reference evidence="6" key="1">
    <citation type="submission" date="2018-04" db="EMBL/GenBank/DDBJ databases">
        <title>Whole genome sequencing of Hypsizygus marmoreus.</title>
        <authorList>
            <person name="Choi I.-G."/>
            <person name="Min B."/>
            <person name="Kim J.-G."/>
            <person name="Kim S."/>
            <person name="Oh Y.-L."/>
            <person name="Kong W.-S."/>
            <person name="Park H."/>
            <person name="Jeong J."/>
            <person name="Song E.-S."/>
        </authorList>
    </citation>
    <scope>NUCLEOTIDE SEQUENCE [LARGE SCALE GENOMIC DNA]</scope>
    <source>
        <strain evidence="6">51987-8</strain>
    </source>
</reference>
<feature type="region of interest" description="Disordered" evidence="3">
    <location>
        <begin position="382"/>
        <end position="466"/>
    </location>
</feature>
<feature type="region of interest" description="Disordered" evidence="3">
    <location>
        <begin position="844"/>
        <end position="872"/>
    </location>
</feature>
<feature type="region of interest" description="Disordered" evidence="3">
    <location>
        <begin position="141"/>
        <end position="191"/>
    </location>
</feature>